<accession>A0ACB9H4F5</accession>
<evidence type="ECO:0000313" key="1">
    <source>
        <dbReference type="EMBL" id="KAI3790620.1"/>
    </source>
</evidence>
<reference evidence="2" key="1">
    <citation type="journal article" date="2022" name="Mol. Ecol. Resour.">
        <title>The genomes of chicory, endive, great burdock and yacon provide insights into Asteraceae palaeo-polyploidization history and plant inulin production.</title>
        <authorList>
            <person name="Fan W."/>
            <person name="Wang S."/>
            <person name="Wang H."/>
            <person name="Wang A."/>
            <person name="Jiang F."/>
            <person name="Liu H."/>
            <person name="Zhao H."/>
            <person name="Xu D."/>
            <person name="Zhang Y."/>
        </authorList>
    </citation>
    <scope>NUCLEOTIDE SEQUENCE [LARGE SCALE GENOMIC DNA]</scope>
    <source>
        <strain evidence="2">cv. Punajuju</strain>
    </source>
</reference>
<keyword evidence="2" id="KW-1185">Reference proteome</keyword>
<sequence>MEQLFFTSKWFCFLFIFAAVAAADDELTGWLCVSECNTCPAVCSSPPNISKPPPSPAPPAVSSRPPPSPALVHHAPPPPRFYYFDSPIAVAPPLAKSPPSPGYTSVGGKKTAPPPPRFVYFPSNGGDSGQTNYPYPYYMYDSKAGSLSVRFSWVLSLLVSLHVTLLVFV</sequence>
<organism evidence="1 2">
    <name type="scientific">Cichorium intybus</name>
    <name type="common">Chicory</name>
    <dbReference type="NCBI Taxonomy" id="13427"/>
    <lineage>
        <taxon>Eukaryota</taxon>
        <taxon>Viridiplantae</taxon>
        <taxon>Streptophyta</taxon>
        <taxon>Embryophyta</taxon>
        <taxon>Tracheophyta</taxon>
        <taxon>Spermatophyta</taxon>
        <taxon>Magnoliopsida</taxon>
        <taxon>eudicotyledons</taxon>
        <taxon>Gunneridae</taxon>
        <taxon>Pentapetalae</taxon>
        <taxon>asterids</taxon>
        <taxon>campanulids</taxon>
        <taxon>Asterales</taxon>
        <taxon>Asteraceae</taxon>
        <taxon>Cichorioideae</taxon>
        <taxon>Cichorieae</taxon>
        <taxon>Cichoriinae</taxon>
        <taxon>Cichorium</taxon>
    </lineage>
</organism>
<proteinExistence type="predicted"/>
<dbReference type="EMBL" id="CM042009">
    <property type="protein sequence ID" value="KAI3790620.1"/>
    <property type="molecule type" value="Genomic_DNA"/>
</dbReference>
<evidence type="ECO:0000313" key="2">
    <source>
        <dbReference type="Proteomes" id="UP001055811"/>
    </source>
</evidence>
<protein>
    <submittedName>
        <fullName evidence="1">Uncharacterized protein</fullName>
    </submittedName>
</protein>
<comment type="caution">
    <text evidence="1">The sequence shown here is derived from an EMBL/GenBank/DDBJ whole genome shotgun (WGS) entry which is preliminary data.</text>
</comment>
<gene>
    <name evidence="1" type="ORF">L2E82_03800</name>
</gene>
<name>A0ACB9H4F5_CICIN</name>
<reference evidence="1 2" key="2">
    <citation type="journal article" date="2022" name="Mol. Ecol. Resour.">
        <title>The genomes of chicory, endive, great burdock and yacon provide insights into Asteraceae paleo-polyploidization history and plant inulin production.</title>
        <authorList>
            <person name="Fan W."/>
            <person name="Wang S."/>
            <person name="Wang H."/>
            <person name="Wang A."/>
            <person name="Jiang F."/>
            <person name="Liu H."/>
            <person name="Zhao H."/>
            <person name="Xu D."/>
            <person name="Zhang Y."/>
        </authorList>
    </citation>
    <scope>NUCLEOTIDE SEQUENCE [LARGE SCALE GENOMIC DNA]</scope>
    <source>
        <strain evidence="2">cv. Punajuju</strain>
        <tissue evidence="1">Leaves</tissue>
    </source>
</reference>
<dbReference type="Proteomes" id="UP001055811">
    <property type="component" value="Linkage Group LG01"/>
</dbReference>